<feature type="domain" description="D-serine dehydratase-like" evidence="3">
    <location>
        <begin position="249"/>
        <end position="355"/>
    </location>
</feature>
<dbReference type="SMART" id="SM01119">
    <property type="entry name" value="D-ser_dehydrat"/>
    <property type="match status" value="1"/>
</dbReference>
<accession>A0ABW3Y3W3</accession>
<keyword evidence="2" id="KW-0456">Lyase</keyword>
<keyword evidence="4" id="KW-0413">Isomerase</keyword>
<organism evidence="4 5">
    <name type="scientific">Namhaeicola litoreus</name>
    <dbReference type="NCBI Taxonomy" id="1052145"/>
    <lineage>
        <taxon>Bacteria</taxon>
        <taxon>Pseudomonadati</taxon>
        <taxon>Bacteroidota</taxon>
        <taxon>Flavobacteriia</taxon>
        <taxon>Flavobacteriales</taxon>
        <taxon>Flavobacteriaceae</taxon>
        <taxon>Namhaeicola</taxon>
    </lineage>
</organism>
<dbReference type="SUPFAM" id="SSF51419">
    <property type="entry name" value="PLP-binding barrel"/>
    <property type="match status" value="1"/>
</dbReference>
<dbReference type="PANTHER" id="PTHR28004">
    <property type="entry name" value="ZGC:162816-RELATED"/>
    <property type="match status" value="1"/>
</dbReference>
<evidence type="ECO:0000256" key="2">
    <source>
        <dbReference type="ARBA" id="ARBA00023239"/>
    </source>
</evidence>
<evidence type="ECO:0000313" key="4">
    <source>
        <dbReference type="EMBL" id="MFD1315836.1"/>
    </source>
</evidence>
<dbReference type="EMBL" id="JBHTMY010000003">
    <property type="protein sequence ID" value="MFD1315836.1"/>
    <property type="molecule type" value="Genomic_DNA"/>
</dbReference>
<dbReference type="Gene3D" id="3.20.20.10">
    <property type="entry name" value="Alanine racemase"/>
    <property type="match status" value="1"/>
</dbReference>
<reference evidence="5" key="1">
    <citation type="journal article" date="2019" name="Int. J. Syst. Evol. Microbiol.">
        <title>The Global Catalogue of Microorganisms (GCM) 10K type strain sequencing project: providing services to taxonomists for standard genome sequencing and annotation.</title>
        <authorList>
            <consortium name="The Broad Institute Genomics Platform"/>
            <consortium name="The Broad Institute Genome Sequencing Center for Infectious Disease"/>
            <person name="Wu L."/>
            <person name="Ma J."/>
        </authorList>
    </citation>
    <scope>NUCLEOTIDE SEQUENCE [LARGE SCALE GENOMIC DNA]</scope>
    <source>
        <strain evidence="5">CCUG 61485</strain>
    </source>
</reference>
<dbReference type="GO" id="GO:0008784">
    <property type="term" value="F:alanine racemase activity"/>
    <property type="evidence" value="ECO:0007669"/>
    <property type="project" value="UniProtKB-EC"/>
</dbReference>
<dbReference type="EC" id="5.1.1.1" evidence="4"/>
<comment type="similarity">
    <text evidence="1">Belongs to the DSD1 family.</text>
</comment>
<dbReference type="Proteomes" id="UP001597201">
    <property type="component" value="Unassembled WGS sequence"/>
</dbReference>
<dbReference type="Pfam" id="PF14031">
    <property type="entry name" value="D-ser_dehydrat"/>
    <property type="match status" value="1"/>
</dbReference>
<evidence type="ECO:0000256" key="1">
    <source>
        <dbReference type="ARBA" id="ARBA00005323"/>
    </source>
</evidence>
<dbReference type="InterPro" id="IPR042208">
    <property type="entry name" value="D-ser_dehydrat-like_sf"/>
</dbReference>
<dbReference type="InterPro" id="IPR051466">
    <property type="entry name" value="D-amino_acid_metab_enzyme"/>
</dbReference>
<gene>
    <name evidence="4" type="ORF">ACFQ39_09425</name>
</gene>
<dbReference type="RefSeq" id="WP_377178388.1">
    <property type="nucleotide sequence ID" value="NZ_JBHTMY010000003.1"/>
</dbReference>
<dbReference type="PANTHER" id="PTHR28004:SF2">
    <property type="entry name" value="D-SERINE DEHYDRATASE"/>
    <property type="match status" value="1"/>
</dbReference>
<proteinExistence type="inferred from homology"/>
<name>A0ABW3Y3W3_9FLAO</name>
<sequence>MKTSVSCPTLVLDVDRCKRNIQRMAKKAKESKVIFRPHFKTHQSLEIGKWFKEVGVNCITVSSLRMAQYFSEEWDDITVAFPVNLREIDLINDLATKIHLTLLVESVETVQFLNNQLLDKVGCFVKIDTGYHRTGIPVSKIELLDDLLNCISASDKIQFKGFLTHTGHTYSCRSKEEIESIYMVAVNELSGLKKRYLNRFPNLILSFGDTPSCSVLDDFSAFDEIRPGNFVFYDVTQCLIGSCESKDVAVALACPVVAIHKDRNEIVIYGGGIHLSKDRIEENSQLIFGKIVKNSGLKWGDEIDGMFVKSLSQEHGIVYCPERIIDDFNVGDLIYVLPIHSCMTIDLMKKYLTTKNDWVSCMKLEQ</sequence>
<evidence type="ECO:0000259" key="3">
    <source>
        <dbReference type="SMART" id="SM01119"/>
    </source>
</evidence>
<dbReference type="InterPro" id="IPR001608">
    <property type="entry name" value="Ala_racemase_N"/>
</dbReference>
<dbReference type="InterPro" id="IPR026956">
    <property type="entry name" value="D-ser_dehydrat-like_dom"/>
</dbReference>
<protein>
    <submittedName>
        <fullName evidence="4">Alanine racemase</fullName>
        <ecNumber evidence="4">5.1.1.1</ecNumber>
    </submittedName>
</protein>
<dbReference type="InterPro" id="IPR029066">
    <property type="entry name" value="PLP-binding_barrel"/>
</dbReference>
<dbReference type="Gene3D" id="2.40.37.20">
    <property type="entry name" value="D-serine dehydratase-like domain"/>
    <property type="match status" value="1"/>
</dbReference>
<comment type="caution">
    <text evidence="4">The sequence shown here is derived from an EMBL/GenBank/DDBJ whole genome shotgun (WGS) entry which is preliminary data.</text>
</comment>
<dbReference type="Pfam" id="PF01168">
    <property type="entry name" value="Ala_racemase_N"/>
    <property type="match status" value="1"/>
</dbReference>
<keyword evidence="5" id="KW-1185">Reference proteome</keyword>
<evidence type="ECO:0000313" key="5">
    <source>
        <dbReference type="Proteomes" id="UP001597201"/>
    </source>
</evidence>